<dbReference type="NCBIfam" id="TIGR04183">
    <property type="entry name" value="Por_Secre_tail"/>
    <property type="match status" value="1"/>
</dbReference>
<dbReference type="InterPro" id="IPR026444">
    <property type="entry name" value="Secre_tail"/>
</dbReference>
<protein>
    <recommendedName>
        <fullName evidence="1">PKD domain-containing protein</fullName>
    </recommendedName>
</protein>
<name>A0A653AFJ1_9BACT</name>
<organism evidence="2">
    <name type="scientific">uncultured Paludibacter sp</name>
    <dbReference type="NCBI Taxonomy" id="497635"/>
    <lineage>
        <taxon>Bacteria</taxon>
        <taxon>Pseudomonadati</taxon>
        <taxon>Bacteroidota</taxon>
        <taxon>Bacteroidia</taxon>
        <taxon>Bacteroidales</taxon>
        <taxon>Paludibacteraceae</taxon>
        <taxon>Paludibacter</taxon>
        <taxon>environmental samples</taxon>
    </lineage>
</organism>
<evidence type="ECO:0000259" key="1">
    <source>
        <dbReference type="PROSITE" id="PS50093"/>
    </source>
</evidence>
<dbReference type="AlphaFoldDB" id="A0A653AFJ1"/>
<dbReference type="PROSITE" id="PS50093">
    <property type="entry name" value="PKD"/>
    <property type="match status" value="1"/>
</dbReference>
<dbReference type="InterPro" id="IPR000601">
    <property type="entry name" value="PKD_dom"/>
</dbReference>
<sequence>MRKLIIIILALIVFIAFSPPIWSQNTIKTIEFWTDGNSAIRTQRNLTPNTTYNWEELIDLSTIIDGVHTFNVRFSDDGGLWSNVQSHFFLKQTNAAGQSTFRKINGLEFWVDGNSTARVQRNLTASTPYNWEELLDYSAISDGVHTFNVRFSDDGGLWSNVQSHFFFKNKEDILTAGENKIVGYRIWYSEEPDFIDNFSVDASQSLTDINDSISVTYLPKGEHQIVYQLKDLRGVWSPAITDSITKTDNPLFSFLADKREIVRKDSVRFTPSTVLFIDSIVWDFGDGFTEVSFEPEHVYDSIGQFDVAATVWHKGSTEGISYVEIKYIAVTPTGLFTPKVYTLKMYPVPVKNELTIESPSAQMKSIRVINLNGTVLQNIRSNSPEKTKLLFDGFPSATYIIVVETDQGIMSNKVVKK</sequence>
<dbReference type="InterPro" id="IPR013783">
    <property type="entry name" value="Ig-like_fold"/>
</dbReference>
<proteinExistence type="predicted"/>
<accession>A0A653AFJ1</accession>
<evidence type="ECO:0000313" key="2">
    <source>
        <dbReference type="EMBL" id="VBB46788.1"/>
    </source>
</evidence>
<dbReference type="EMBL" id="UPXZ01000036">
    <property type="protein sequence ID" value="VBB46788.1"/>
    <property type="molecule type" value="Genomic_DNA"/>
</dbReference>
<dbReference type="InterPro" id="IPR035986">
    <property type="entry name" value="PKD_dom_sf"/>
</dbReference>
<reference evidence="2" key="1">
    <citation type="submission" date="2018-07" db="EMBL/GenBank/DDBJ databases">
        <authorList>
            <consortium name="Genoscope - CEA"/>
            <person name="William W."/>
        </authorList>
    </citation>
    <scope>NUCLEOTIDE SEQUENCE</scope>
    <source>
        <strain evidence="2">IK1</strain>
    </source>
</reference>
<feature type="domain" description="PKD" evidence="1">
    <location>
        <begin position="282"/>
        <end position="311"/>
    </location>
</feature>
<dbReference type="Gene3D" id="2.60.40.10">
    <property type="entry name" value="Immunoglobulins"/>
    <property type="match status" value="1"/>
</dbReference>
<dbReference type="Pfam" id="PF18962">
    <property type="entry name" value="Por_Secre_tail"/>
    <property type="match status" value="1"/>
</dbReference>
<gene>
    <name evidence="2" type="ORF">TRIP_D410051</name>
</gene>
<dbReference type="SUPFAM" id="SSF49299">
    <property type="entry name" value="PKD domain"/>
    <property type="match status" value="1"/>
</dbReference>
<dbReference type="CDD" id="cd00146">
    <property type="entry name" value="PKD"/>
    <property type="match status" value="1"/>
</dbReference>